<keyword evidence="2" id="KW-1185">Reference proteome</keyword>
<evidence type="ECO:0000313" key="2">
    <source>
        <dbReference type="Proteomes" id="UP001549366"/>
    </source>
</evidence>
<evidence type="ECO:0000313" key="1">
    <source>
        <dbReference type="EMBL" id="MET4755756.1"/>
    </source>
</evidence>
<protein>
    <submittedName>
        <fullName evidence="1">Uncharacterized protein</fullName>
    </submittedName>
</protein>
<dbReference type="EMBL" id="JBEWTB010000002">
    <property type="protein sequence ID" value="MET4755756.1"/>
    <property type="molecule type" value="Genomic_DNA"/>
</dbReference>
<proteinExistence type="predicted"/>
<organism evidence="1 2">
    <name type="scientific">Endozoicomonas lisbonensis</name>
    <dbReference type="NCBI Taxonomy" id="3120522"/>
    <lineage>
        <taxon>Bacteria</taxon>
        <taxon>Pseudomonadati</taxon>
        <taxon>Pseudomonadota</taxon>
        <taxon>Gammaproteobacteria</taxon>
        <taxon>Oceanospirillales</taxon>
        <taxon>Endozoicomonadaceae</taxon>
        <taxon>Endozoicomonas</taxon>
    </lineage>
</organism>
<comment type="caution">
    <text evidence="1">The sequence shown here is derived from an EMBL/GenBank/DDBJ whole genome shotgun (WGS) entry which is preliminary data.</text>
</comment>
<sequence>MFLILPNDTGFQVLPLDSVQTDERQVQRNSELYGSLTLNLILEPVEMFDYLFWKLRAILWTETLACQARAFAKT</sequence>
<dbReference type="Proteomes" id="UP001549366">
    <property type="component" value="Unassembled WGS sequence"/>
</dbReference>
<gene>
    <name evidence="1" type="ORF">V5J35_000948</name>
</gene>
<reference evidence="1 2" key="1">
    <citation type="submission" date="2024-06" db="EMBL/GenBank/DDBJ databases">
        <title>Genomic Encyclopedia of Type Strains, Phase V (KMG-V): Genome sequencing to study the core and pangenomes of soil and plant-associated prokaryotes.</title>
        <authorList>
            <person name="Whitman W."/>
        </authorList>
    </citation>
    <scope>NUCLEOTIDE SEQUENCE [LARGE SCALE GENOMIC DNA]</scope>
    <source>
        <strain evidence="1 2">NE40</strain>
    </source>
</reference>
<name>A0ABV2SDB1_9GAMM</name>
<accession>A0ABV2SDB1</accession>